<dbReference type="Pfam" id="PF07732">
    <property type="entry name" value="Cu-oxidase_3"/>
    <property type="match status" value="1"/>
</dbReference>
<reference evidence="7 8" key="1">
    <citation type="submission" date="2020-08" db="EMBL/GenBank/DDBJ databases">
        <title>Edaphobacter telluris sp. nov. and Acidobacterium dinghuensis sp. nov., two acidobacteria isolated from forest soil.</title>
        <authorList>
            <person name="Fu J."/>
            <person name="Qiu L."/>
        </authorList>
    </citation>
    <scope>NUCLEOTIDE SEQUENCE [LARGE SCALE GENOMIC DNA]</scope>
    <source>
        <strain evidence="7">4Y35</strain>
    </source>
</reference>
<evidence type="ECO:0000259" key="4">
    <source>
        <dbReference type="Pfam" id="PF00394"/>
    </source>
</evidence>
<dbReference type="InterPro" id="IPR045087">
    <property type="entry name" value="Cu-oxidase_fam"/>
</dbReference>
<gene>
    <name evidence="7" type="ORF">H7849_13785</name>
</gene>
<dbReference type="GO" id="GO:0016491">
    <property type="term" value="F:oxidoreductase activity"/>
    <property type="evidence" value="ECO:0007669"/>
    <property type="project" value="UniProtKB-KW"/>
</dbReference>
<evidence type="ECO:0000256" key="1">
    <source>
        <dbReference type="ARBA" id="ARBA00022723"/>
    </source>
</evidence>
<dbReference type="Proteomes" id="UP000515312">
    <property type="component" value="Chromosome"/>
</dbReference>
<dbReference type="InterPro" id="IPR001117">
    <property type="entry name" value="Cu-oxidase_2nd"/>
</dbReference>
<dbReference type="InterPro" id="IPR011707">
    <property type="entry name" value="Cu-oxidase-like_N"/>
</dbReference>
<dbReference type="InterPro" id="IPR008972">
    <property type="entry name" value="Cupredoxin"/>
</dbReference>
<dbReference type="PANTHER" id="PTHR11709">
    <property type="entry name" value="MULTI-COPPER OXIDASE"/>
    <property type="match status" value="1"/>
</dbReference>
<dbReference type="SUPFAM" id="SSF49503">
    <property type="entry name" value="Cupredoxins"/>
    <property type="match status" value="3"/>
</dbReference>
<dbReference type="PANTHER" id="PTHR11709:SF394">
    <property type="entry name" value="FI03373P-RELATED"/>
    <property type="match status" value="1"/>
</dbReference>
<dbReference type="Pfam" id="PF00394">
    <property type="entry name" value="Cu-oxidase"/>
    <property type="match status" value="1"/>
</dbReference>
<accession>A0A7G8BR12</accession>
<keyword evidence="3" id="KW-0186">Copper</keyword>
<keyword evidence="2" id="KW-0560">Oxidoreductase</keyword>
<feature type="domain" description="Plastocyanin-like" evidence="4">
    <location>
        <begin position="189"/>
        <end position="274"/>
    </location>
</feature>
<dbReference type="Pfam" id="PF07731">
    <property type="entry name" value="Cu-oxidase_2"/>
    <property type="match status" value="1"/>
</dbReference>
<evidence type="ECO:0000259" key="6">
    <source>
        <dbReference type="Pfam" id="PF07732"/>
    </source>
</evidence>
<evidence type="ECO:0000256" key="3">
    <source>
        <dbReference type="ARBA" id="ARBA00023008"/>
    </source>
</evidence>
<evidence type="ECO:0000259" key="5">
    <source>
        <dbReference type="Pfam" id="PF07731"/>
    </source>
</evidence>
<evidence type="ECO:0000313" key="8">
    <source>
        <dbReference type="Proteomes" id="UP000515312"/>
    </source>
</evidence>
<keyword evidence="1" id="KW-0479">Metal-binding</keyword>
<dbReference type="KEGG" id="adin:H7849_13785"/>
<organism evidence="7 8">
    <name type="scientific">Alloacidobacterium dinghuense</name>
    <dbReference type="NCBI Taxonomy" id="2763107"/>
    <lineage>
        <taxon>Bacteria</taxon>
        <taxon>Pseudomonadati</taxon>
        <taxon>Acidobacteriota</taxon>
        <taxon>Terriglobia</taxon>
        <taxon>Terriglobales</taxon>
        <taxon>Acidobacteriaceae</taxon>
        <taxon>Alloacidobacterium</taxon>
    </lineage>
</organism>
<feature type="domain" description="Plastocyanin-like" evidence="6">
    <location>
        <begin position="43"/>
        <end position="156"/>
    </location>
</feature>
<dbReference type="GO" id="GO:0005507">
    <property type="term" value="F:copper ion binding"/>
    <property type="evidence" value="ECO:0007669"/>
    <property type="project" value="InterPro"/>
</dbReference>
<feature type="domain" description="Plastocyanin-like" evidence="5">
    <location>
        <begin position="338"/>
        <end position="444"/>
    </location>
</feature>
<dbReference type="Gene3D" id="2.60.40.420">
    <property type="entry name" value="Cupredoxins - blue copper proteins"/>
    <property type="match status" value="3"/>
</dbReference>
<proteinExistence type="predicted"/>
<name>A0A7G8BR12_9BACT</name>
<dbReference type="AlphaFoldDB" id="A0A7G8BR12"/>
<protein>
    <submittedName>
        <fullName evidence="7">Multicopper oxidase family protein</fullName>
    </submittedName>
</protein>
<evidence type="ECO:0000313" key="7">
    <source>
        <dbReference type="EMBL" id="QNI34982.1"/>
    </source>
</evidence>
<evidence type="ECO:0000256" key="2">
    <source>
        <dbReference type="ARBA" id="ARBA00023002"/>
    </source>
</evidence>
<keyword evidence="8" id="KW-1185">Reference proteome</keyword>
<sequence>MNRRDFLAGSGALAAKSGVGHLTRAWGQQPADIALTIANLDLEIAAGKTIHTVAYNGTVPGPLIRWPEGKPITIDVSNQTDAPEIVHWHGLWIPSDVDGSMEEGSPMIPAHGRQRYSFTPRPSGFRWYHTHTYAGHNLRRATYSGQFGCFYIDPKENAGVFDQEIFLTLHDWNGYMGGGGDTSMDVSYDYATINSKMLGAGEPIRVKQGQRVLLHILNASATLTHWLACSGHEMQVVAMDGNPVPVQKNVQAVRLAPAERIDVAIEMKQAGVWILGETRDDLRKAGMGIVIEYANQQGDARWLSPPEILWDYAHFARSQKAAEPDVRIPLVFRSKFTGHGDFDHWMINGKSFPKTDMITLQQGKRYRLSMQNESTDDHPIHLHRHTFEVTSLDGTSISGLMKDVLVVKAKSTAEVDFTASNPGMTLFHCHQQSHMDFGFMMLFRYA</sequence>
<dbReference type="EMBL" id="CP060394">
    <property type="protein sequence ID" value="QNI34982.1"/>
    <property type="molecule type" value="Genomic_DNA"/>
</dbReference>
<dbReference type="InterPro" id="IPR011706">
    <property type="entry name" value="Cu-oxidase_C"/>
</dbReference>